<keyword evidence="1" id="KW-0805">Transcription regulation</keyword>
<dbReference type="InterPro" id="IPR000835">
    <property type="entry name" value="HTH_MarR-typ"/>
</dbReference>
<keyword evidence="2" id="KW-0238">DNA-binding</keyword>
<dbReference type="OrthoDB" id="49580at2"/>
<evidence type="ECO:0000256" key="3">
    <source>
        <dbReference type="ARBA" id="ARBA00023163"/>
    </source>
</evidence>
<dbReference type="InterPro" id="IPR023187">
    <property type="entry name" value="Tscrpt_reg_MarR-type_CS"/>
</dbReference>
<dbReference type="SMART" id="SM00347">
    <property type="entry name" value="HTH_MARR"/>
    <property type="match status" value="1"/>
</dbReference>
<dbReference type="GeneID" id="68876232"/>
<evidence type="ECO:0000256" key="2">
    <source>
        <dbReference type="ARBA" id="ARBA00023125"/>
    </source>
</evidence>
<evidence type="ECO:0000313" key="6">
    <source>
        <dbReference type="Proteomes" id="UP000220840"/>
    </source>
</evidence>
<dbReference type="PROSITE" id="PS50995">
    <property type="entry name" value="HTH_MARR_2"/>
    <property type="match status" value="1"/>
</dbReference>
<dbReference type="Gene3D" id="1.10.10.10">
    <property type="entry name" value="Winged helix-like DNA-binding domain superfamily/Winged helix DNA-binding domain"/>
    <property type="match status" value="1"/>
</dbReference>
<proteinExistence type="predicted"/>
<dbReference type="PANTHER" id="PTHR42756:SF1">
    <property type="entry name" value="TRANSCRIPTIONAL REPRESSOR OF EMRAB OPERON"/>
    <property type="match status" value="1"/>
</dbReference>
<dbReference type="GO" id="GO:0003677">
    <property type="term" value="F:DNA binding"/>
    <property type="evidence" value="ECO:0007669"/>
    <property type="project" value="UniProtKB-KW"/>
</dbReference>
<comment type="caution">
    <text evidence="5">The sequence shown here is derived from an EMBL/GenBank/DDBJ whole genome shotgun (WGS) entry which is preliminary data.</text>
</comment>
<gene>
    <name evidence="5" type="ORF">CQ394_14900</name>
</gene>
<reference evidence="5 6" key="1">
    <citation type="submission" date="2017-10" db="EMBL/GenBank/DDBJ databases">
        <title>Effective Description of Clostridium neonatale sp. nov. linked to necrotizing enterocolitis in neonates and a clarification of species assignable to the genus Clostridium (Prazmowski 1880) emend. Lawson and Rainey 2016.</title>
        <authorList>
            <person name="Bernard K."/>
            <person name="Burdz T."/>
            <person name="Wiebe D."/>
            <person name="Balcewich B."/>
            <person name="Alfa M."/>
            <person name="Bernier A.-M."/>
        </authorList>
    </citation>
    <scope>NUCLEOTIDE SEQUENCE [LARGE SCALE GENOMIC DNA]</scope>
    <source>
        <strain evidence="5 6">LCDC99A005</strain>
    </source>
</reference>
<dbReference type="GO" id="GO:0003700">
    <property type="term" value="F:DNA-binding transcription factor activity"/>
    <property type="evidence" value="ECO:0007669"/>
    <property type="project" value="InterPro"/>
</dbReference>
<dbReference type="Proteomes" id="UP000220840">
    <property type="component" value="Unassembled WGS sequence"/>
</dbReference>
<dbReference type="AlphaFoldDB" id="A0A2A7MEU0"/>
<evidence type="ECO:0000256" key="1">
    <source>
        <dbReference type="ARBA" id="ARBA00023015"/>
    </source>
</evidence>
<evidence type="ECO:0000313" key="5">
    <source>
        <dbReference type="EMBL" id="PEG29933.1"/>
    </source>
</evidence>
<dbReference type="Pfam" id="PF12802">
    <property type="entry name" value="MarR_2"/>
    <property type="match status" value="1"/>
</dbReference>
<dbReference type="EMBL" id="PDCJ01000002">
    <property type="protein sequence ID" value="PEG29933.1"/>
    <property type="molecule type" value="Genomic_DNA"/>
</dbReference>
<organism evidence="5 6">
    <name type="scientific">Clostridium neonatale</name>
    <dbReference type="NCBI Taxonomy" id="137838"/>
    <lineage>
        <taxon>Bacteria</taxon>
        <taxon>Bacillati</taxon>
        <taxon>Bacillota</taxon>
        <taxon>Clostridia</taxon>
        <taxon>Eubacteriales</taxon>
        <taxon>Clostridiaceae</taxon>
        <taxon>Clostridium</taxon>
    </lineage>
</organism>
<dbReference type="RefSeq" id="WP_058294100.1">
    <property type="nucleotide sequence ID" value="NZ_CAKJVD010000011.1"/>
</dbReference>
<dbReference type="PANTHER" id="PTHR42756">
    <property type="entry name" value="TRANSCRIPTIONAL REGULATOR, MARR"/>
    <property type="match status" value="1"/>
</dbReference>
<dbReference type="PROSITE" id="PS01117">
    <property type="entry name" value="HTH_MARR_1"/>
    <property type="match status" value="1"/>
</dbReference>
<feature type="domain" description="HTH marR-type" evidence="4">
    <location>
        <begin position="1"/>
        <end position="137"/>
    </location>
</feature>
<dbReference type="InterPro" id="IPR036390">
    <property type="entry name" value="WH_DNA-bd_sf"/>
</dbReference>
<dbReference type="SUPFAM" id="SSF46785">
    <property type="entry name" value="Winged helix' DNA-binding domain"/>
    <property type="match status" value="1"/>
</dbReference>
<dbReference type="InterPro" id="IPR036388">
    <property type="entry name" value="WH-like_DNA-bd_sf"/>
</dbReference>
<sequence>MRQDSFEVAMLIKEIYANTMGTVSKSLRESGLTNQQIMVIKLIAHNKQVNISQLCEEMSLSKGTISGIVARLEKADYVKKIKDEKDKRNTYVAFSDKGFEFAKNFIEEINGSFDKVFENFTEEEVKQVKDALTKLRNKIKENK</sequence>
<dbReference type="CDD" id="cd00090">
    <property type="entry name" value="HTH_ARSR"/>
    <property type="match status" value="1"/>
</dbReference>
<accession>A0A2A7MEU0</accession>
<evidence type="ECO:0000259" key="4">
    <source>
        <dbReference type="PROSITE" id="PS50995"/>
    </source>
</evidence>
<protein>
    <submittedName>
        <fullName evidence="5">MarR family transcriptional regulator</fullName>
    </submittedName>
</protein>
<keyword evidence="6" id="KW-1185">Reference proteome</keyword>
<dbReference type="STRING" id="137838.GCA_001458595_01212"/>
<keyword evidence="3" id="KW-0804">Transcription</keyword>
<dbReference type="PRINTS" id="PR00598">
    <property type="entry name" value="HTHMARR"/>
</dbReference>
<name>A0A2A7MEU0_9CLOT</name>
<dbReference type="InterPro" id="IPR011991">
    <property type="entry name" value="ArsR-like_HTH"/>
</dbReference>